<dbReference type="AlphaFoldDB" id="A0A432XAI0"/>
<name>A0A432XAI0_9GAMM</name>
<protein>
    <recommendedName>
        <fullName evidence="1">D-alanyl-D-alanine carboxypeptidase-like core domain-containing protein</fullName>
    </recommendedName>
</protein>
<evidence type="ECO:0000313" key="2">
    <source>
        <dbReference type="EMBL" id="RUO44316.1"/>
    </source>
</evidence>
<dbReference type="SUPFAM" id="SSF55166">
    <property type="entry name" value="Hedgehog/DD-peptidase"/>
    <property type="match status" value="1"/>
</dbReference>
<dbReference type="Pfam" id="PF02557">
    <property type="entry name" value="VanY"/>
    <property type="match status" value="1"/>
</dbReference>
<feature type="domain" description="D-alanyl-D-alanine carboxypeptidase-like core" evidence="1">
    <location>
        <begin position="35"/>
        <end position="177"/>
    </location>
</feature>
<proteinExistence type="predicted"/>
<dbReference type="PANTHER" id="PTHR34385">
    <property type="entry name" value="D-ALANYL-D-ALANINE CARBOXYPEPTIDASE"/>
    <property type="match status" value="1"/>
</dbReference>
<accession>A0A432XAI0</accession>
<dbReference type="OrthoDB" id="9792074at2"/>
<dbReference type="GO" id="GO:0006508">
    <property type="term" value="P:proteolysis"/>
    <property type="evidence" value="ECO:0007669"/>
    <property type="project" value="InterPro"/>
</dbReference>
<keyword evidence="3" id="KW-1185">Reference proteome</keyword>
<reference evidence="2 3" key="1">
    <citation type="journal article" date="2011" name="Front. Microbiol.">
        <title>Genomic signatures of strain selection and enhancement in Bacillus atrophaeus var. globigii, a historical biowarfare simulant.</title>
        <authorList>
            <person name="Gibbons H.S."/>
            <person name="Broomall S.M."/>
            <person name="McNew L.A."/>
            <person name="Daligault H."/>
            <person name="Chapman C."/>
            <person name="Bruce D."/>
            <person name="Karavis M."/>
            <person name="Krepps M."/>
            <person name="McGregor P.A."/>
            <person name="Hong C."/>
            <person name="Park K.H."/>
            <person name="Akmal A."/>
            <person name="Feldman A."/>
            <person name="Lin J.S."/>
            <person name="Chang W.E."/>
            <person name="Higgs B.W."/>
            <person name="Demirev P."/>
            <person name="Lindquist J."/>
            <person name="Liem A."/>
            <person name="Fochler E."/>
            <person name="Read T.D."/>
            <person name="Tapia R."/>
            <person name="Johnson S."/>
            <person name="Bishop-Lilly K.A."/>
            <person name="Detter C."/>
            <person name="Han C."/>
            <person name="Sozhamannan S."/>
            <person name="Rosenzweig C.N."/>
            <person name="Skowronski E.W."/>
        </authorList>
    </citation>
    <scope>NUCLEOTIDE SEQUENCE [LARGE SCALE GENOMIC DNA]</scope>
    <source>
        <strain evidence="2 3">AIT1</strain>
    </source>
</reference>
<dbReference type="EMBL" id="PIPQ01000001">
    <property type="protein sequence ID" value="RUO44316.1"/>
    <property type="molecule type" value="Genomic_DNA"/>
</dbReference>
<dbReference type="Proteomes" id="UP000286976">
    <property type="component" value="Unassembled WGS sequence"/>
</dbReference>
<gene>
    <name evidence="2" type="ORF">CWE15_03860</name>
</gene>
<dbReference type="InterPro" id="IPR003709">
    <property type="entry name" value="VanY-like_core_dom"/>
</dbReference>
<dbReference type="InterPro" id="IPR052179">
    <property type="entry name" value="DD-CPase-like"/>
</dbReference>
<organism evidence="2 3">
    <name type="scientific">Aliidiomarina taiwanensis</name>
    <dbReference type="NCBI Taxonomy" id="946228"/>
    <lineage>
        <taxon>Bacteria</taxon>
        <taxon>Pseudomonadati</taxon>
        <taxon>Pseudomonadota</taxon>
        <taxon>Gammaproteobacteria</taxon>
        <taxon>Alteromonadales</taxon>
        <taxon>Idiomarinaceae</taxon>
        <taxon>Aliidiomarina</taxon>
    </lineage>
</organism>
<dbReference type="GO" id="GO:0008233">
    <property type="term" value="F:peptidase activity"/>
    <property type="evidence" value="ECO:0007669"/>
    <property type="project" value="InterPro"/>
</dbReference>
<evidence type="ECO:0000313" key="3">
    <source>
        <dbReference type="Proteomes" id="UP000286976"/>
    </source>
</evidence>
<evidence type="ECO:0000259" key="1">
    <source>
        <dbReference type="Pfam" id="PF02557"/>
    </source>
</evidence>
<dbReference type="PANTHER" id="PTHR34385:SF1">
    <property type="entry name" value="PEPTIDOGLYCAN L-ALANYL-D-GLUTAMATE ENDOPEPTIDASE CWLK"/>
    <property type="match status" value="1"/>
</dbReference>
<dbReference type="InterPro" id="IPR009045">
    <property type="entry name" value="Zn_M74/Hedgehog-like"/>
</dbReference>
<dbReference type="RefSeq" id="WP_126756718.1">
    <property type="nucleotide sequence ID" value="NZ_PIPQ01000001.1"/>
</dbReference>
<dbReference type="Gene3D" id="3.30.1380.10">
    <property type="match status" value="1"/>
</dbReference>
<comment type="caution">
    <text evidence="2">The sequence shown here is derived from an EMBL/GenBank/DDBJ whole genome shotgun (WGS) entry which is preliminary data.</text>
</comment>
<sequence>MPTAEINRAHLYGLNEQHLAPCSAHPQDTSEQPLYLHPDAAAAFQAMQTQAQAEGIDLRIASGFRSFARQQVIWERKYQAPTRCHMSPQERLADITQWSALPGTSRHHWGTDLDLYDHQRVARSDLVLETWEYARGGPCHALFLWLEQHAPRYGFFRPYDKDRGGVKPEPWHWSFAPVATDYLQQFDVDQLKRVLQQNPLPGLAPTADYFDAYIEAYVRQFVYQIAAPQG</sequence>
<dbReference type="CDD" id="cd14847">
    <property type="entry name" value="DD-carboxypeptidase_like"/>
    <property type="match status" value="1"/>
</dbReference>